<accession>A0A9E6XXI1</accession>
<name>A0A9E6XXI1_9ACTN</name>
<evidence type="ECO:0000313" key="2">
    <source>
        <dbReference type="EMBL" id="UGS36185.1"/>
    </source>
</evidence>
<proteinExistence type="predicted"/>
<dbReference type="AlphaFoldDB" id="A0A9E6XXI1"/>
<organism evidence="2 3">
    <name type="scientific">Capillimicrobium parvum</name>
    <dbReference type="NCBI Taxonomy" id="2884022"/>
    <lineage>
        <taxon>Bacteria</taxon>
        <taxon>Bacillati</taxon>
        <taxon>Actinomycetota</taxon>
        <taxon>Thermoleophilia</taxon>
        <taxon>Solirubrobacterales</taxon>
        <taxon>Capillimicrobiaceae</taxon>
        <taxon>Capillimicrobium</taxon>
    </lineage>
</organism>
<dbReference type="InterPro" id="IPR000462">
    <property type="entry name" value="CDP-OH_P_trans"/>
</dbReference>
<dbReference type="KEGG" id="sbae:DSM104329_02585"/>
<evidence type="ECO:0000256" key="1">
    <source>
        <dbReference type="SAM" id="Phobius"/>
    </source>
</evidence>
<dbReference type="Gene3D" id="1.20.120.1760">
    <property type="match status" value="1"/>
</dbReference>
<keyword evidence="3" id="KW-1185">Reference proteome</keyword>
<dbReference type="GO" id="GO:0016780">
    <property type="term" value="F:phosphotransferase activity, for other substituted phosphate groups"/>
    <property type="evidence" value="ECO:0007669"/>
    <property type="project" value="InterPro"/>
</dbReference>
<feature type="transmembrane region" description="Helical" evidence="1">
    <location>
        <begin position="47"/>
        <end position="71"/>
    </location>
</feature>
<evidence type="ECO:0000313" key="3">
    <source>
        <dbReference type="Proteomes" id="UP001162834"/>
    </source>
</evidence>
<dbReference type="GO" id="GO:0016020">
    <property type="term" value="C:membrane"/>
    <property type="evidence" value="ECO:0007669"/>
    <property type="project" value="InterPro"/>
</dbReference>
<dbReference type="InterPro" id="IPR043130">
    <property type="entry name" value="CDP-OH_PTrfase_TM_dom"/>
</dbReference>
<evidence type="ECO:0008006" key="4">
    <source>
        <dbReference type="Google" id="ProtNLM"/>
    </source>
</evidence>
<reference evidence="2" key="1">
    <citation type="journal article" date="2022" name="Int. J. Syst. Evol. Microbiol.">
        <title>Pseudomonas aegrilactucae sp. nov. and Pseudomonas morbosilactucae sp. nov., pathogens causing bacterial rot of lettuce in Japan.</title>
        <authorList>
            <person name="Sawada H."/>
            <person name="Fujikawa T."/>
            <person name="Satou M."/>
        </authorList>
    </citation>
    <scope>NUCLEOTIDE SEQUENCE</scope>
    <source>
        <strain evidence="2">0166_1</strain>
    </source>
</reference>
<dbReference type="GO" id="GO:0008654">
    <property type="term" value="P:phospholipid biosynthetic process"/>
    <property type="evidence" value="ECO:0007669"/>
    <property type="project" value="InterPro"/>
</dbReference>
<sequence length="262" mass="27727">MSTRTSAPSIAELRAVTQPPSIFERNSGEHWAGRLYMRRLSPYLTRLLLRTPITPNGVTWLMILSGIAAAAALTLPGIWPAALAVVLIQLQLLLDCSDGELARWTERKSPAGIYLDRLGHYVTEALLPVGLGIRADGGWEHIGGWTTLGLVVSVLVLLVKSETVLVTIARVEAGLPRAQDTRAVAAPRAAGLAAARSALGRLPFFRAFVAMEATLLALAAAVGDEIAGDLDVTRGLLIALVPIAAVTAAGHLLAILTSSRLR</sequence>
<feature type="transmembrane region" description="Helical" evidence="1">
    <location>
        <begin position="235"/>
        <end position="256"/>
    </location>
</feature>
<dbReference type="Pfam" id="PF01066">
    <property type="entry name" value="CDP-OH_P_transf"/>
    <property type="match status" value="1"/>
</dbReference>
<keyword evidence="1" id="KW-1133">Transmembrane helix</keyword>
<keyword evidence="1" id="KW-0472">Membrane</keyword>
<gene>
    <name evidence="2" type="ORF">DSM104329_02585</name>
</gene>
<dbReference type="Proteomes" id="UP001162834">
    <property type="component" value="Chromosome"/>
</dbReference>
<dbReference type="RefSeq" id="WP_259315859.1">
    <property type="nucleotide sequence ID" value="NZ_CP087164.1"/>
</dbReference>
<dbReference type="EMBL" id="CP087164">
    <property type="protein sequence ID" value="UGS36185.1"/>
    <property type="molecule type" value="Genomic_DNA"/>
</dbReference>
<keyword evidence="1" id="KW-0812">Transmembrane</keyword>
<protein>
    <recommendedName>
        <fullName evidence="4">CDP-alcohol phosphatidyltransferase family protein</fullName>
    </recommendedName>
</protein>
<feature type="transmembrane region" description="Helical" evidence="1">
    <location>
        <begin position="204"/>
        <end position="223"/>
    </location>
</feature>